<keyword evidence="4" id="KW-1185">Reference proteome</keyword>
<feature type="compositionally biased region" description="Polar residues" evidence="1">
    <location>
        <begin position="505"/>
        <end position="516"/>
    </location>
</feature>
<feature type="domain" description="DUF7896" evidence="2">
    <location>
        <begin position="668"/>
        <end position="756"/>
    </location>
</feature>
<sequence>MANHREQPRARVHSASPESLLTGGKVLLQPHTAAASHVRPASRTLVPSRALSNQMARCAQYETGQEDFREISSGCKRTVVRQSDCAAAQAKRAKAVLIRGILRCGEDLPCPSTPDQRALCCWVTAHPLPAVLPIYCQLLPPGLLPVLARGHDRHSSCSGDACERPIVQARHASRRRRVSLMRTDNILVNLHIRPSALLYARQLSLILLITICSWKATLFLGSTTALETSRTQPGGKMSDPSIDSAIQERVQLLLAEKAEKQARAAEIEAEIAALIPSATSFQQHRIAHHKQYQQHPRDAPRSIPSGATMARRLSSDRIEKSPSQRSTHSMTRTNSKGSSSARAGNPPFSSQMSPPLPDFPRGTPVDQPWSAYTYDLQPSPSQRKPDLEQVLEVGEDPAAWIHRTGGTPTLSLAPSSIPIPTRNRQSFGASSTQSMLTPTTPTSTSLTNATTLTSNMSRQSSLCNDPLLQSIEMMKFNSNTSFLSTDFSSADHTTSDHAIAPYVSSLQSRRSSNEEQSLLLKGTGGASHDSQFSHSYFIADDVAQCHASNFSGEKMEKSTSNESTSSLSSSSSRSKERLKAQIQTAASRPLAPKFGGDENAMSLSKSSQSMSRFGSRDGSQEEATVSKPSYQRPKHDRVYCKECDDHPDGFRGEHELRRHQDRQHRKMVRKWVCIQPTGLEHPKPAQPLLRCKACTQQKKKYNAYYNAAAHLRRAHFRPKARGRGKSSKVDEANKRGGKAGGDWPPMSELKHWMMEVEELATDYSCIACPEEEAEASDEEEIEESSPSTINGVTGGNFDTSPFMHDATFNAYSSPTNSELFGMQSMQFLDLTQHSQQSIDSSITGSQNSFDTFSFSQNDHLAFSESSPIFLAHQTFDDQLLGLDSVQFPFQ</sequence>
<dbReference type="PANTHER" id="PTHR42031:SF1">
    <property type="entry name" value="KEY LIME PATHOGENICITY PROTEIN"/>
    <property type="match status" value="1"/>
</dbReference>
<evidence type="ECO:0000313" key="3">
    <source>
        <dbReference type="EMBL" id="KIN03634.1"/>
    </source>
</evidence>
<dbReference type="EMBL" id="KN832873">
    <property type="protein sequence ID" value="KIN03634.1"/>
    <property type="molecule type" value="Genomic_DNA"/>
</dbReference>
<feature type="region of interest" description="Disordered" evidence="1">
    <location>
        <begin position="425"/>
        <end position="446"/>
    </location>
</feature>
<feature type="compositionally biased region" description="Low complexity" evidence="1">
    <location>
        <begin position="602"/>
        <end position="611"/>
    </location>
</feature>
<feature type="region of interest" description="Disordered" evidence="1">
    <location>
        <begin position="717"/>
        <end position="746"/>
    </location>
</feature>
<dbReference type="HOGENOM" id="CLU_015465_0_0_1"/>
<protein>
    <recommendedName>
        <fullName evidence="2">DUF7896 domain-containing protein</fullName>
    </recommendedName>
</protein>
<accession>A0A0C3CXB4</accession>
<evidence type="ECO:0000259" key="2">
    <source>
        <dbReference type="Pfam" id="PF25438"/>
    </source>
</evidence>
<feature type="compositionally biased region" description="Low complexity" evidence="1">
    <location>
        <begin position="560"/>
        <end position="572"/>
    </location>
</feature>
<feature type="compositionally biased region" description="Basic residues" evidence="1">
    <location>
        <begin position="717"/>
        <end position="726"/>
    </location>
</feature>
<evidence type="ECO:0000256" key="1">
    <source>
        <dbReference type="SAM" id="MobiDB-lite"/>
    </source>
</evidence>
<proteinExistence type="predicted"/>
<name>A0A0C3CXB4_OIDMZ</name>
<feature type="compositionally biased region" description="Low complexity" evidence="1">
    <location>
        <begin position="430"/>
        <end position="446"/>
    </location>
</feature>
<dbReference type="InParanoid" id="A0A0C3CXB4"/>
<feature type="compositionally biased region" description="Basic and acidic residues" evidence="1">
    <location>
        <begin position="313"/>
        <end position="322"/>
    </location>
</feature>
<feature type="region of interest" description="Disordered" evidence="1">
    <location>
        <begin position="1"/>
        <end position="20"/>
    </location>
</feature>
<feature type="region of interest" description="Disordered" evidence="1">
    <location>
        <begin position="284"/>
        <end position="385"/>
    </location>
</feature>
<dbReference type="STRING" id="913774.A0A0C3CXB4"/>
<dbReference type="AlphaFoldDB" id="A0A0C3CXB4"/>
<reference evidence="3 4" key="1">
    <citation type="submission" date="2014-04" db="EMBL/GenBank/DDBJ databases">
        <authorList>
            <consortium name="DOE Joint Genome Institute"/>
            <person name="Kuo A."/>
            <person name="Martino E."/>
            <person name="Perotto S."/>
            <person name="Kohler A."/>
            <person name="Nagy L.G."/>
            <person name="Floudas D."/>
            <person name="Copeland A."/>
            <person name="Barry K.W."/>
            <person name="Cichocki N."/>
            <person name="Veneault-Fourrey C."/>
            <person name="LaButti K."/>
            <person name="Lindquist E.A."/>
            <person name="Lipzen A."/>
            <person name="Lundell T."/>
            <person name="Morin E."/>
            <person name="Murat C."/>
            <person name="Sun H."/>
            <person name="Tunlid A."/>
            <person name="Henrissat B."/>
            <person name="Grigoriev I.V."/>
            <person name="Hibbett D.S."/>
            <person name="Martin F."/>
            <person name="Nordberg H.P."/>
            <person name="Cantor M.N."/>
            <person name="Hua S.X."/>
        </authorList>
    </citation>
    <scope>NUCLEOTIDE SEQUENCE [LARGE SCALE GENOMIC DNA]</scope>
    <source>
        <strain evidence="3 4">Zn</strain>
    </source>
</reference>
<feature type="region of interest" description="Disordered" evidence="1">
    <location>
        <begin position="505"/>
        <end position="525"/>
    </location>
</feature>
<dbReference type="OrthoDB" id="5377599at2759"/>
<dbReference type="Pfam" id="PF25438">
    <property type="entry name" value="DUF7896"/>
    <property type="match status" value="1"/>
</dbReference>
<reference evidence="4" key="2">
    <citation type="submission" date="2015-01" db="EMBL/GenBank/DDBJ databases">
        <title>Evolutionary Origins and Diversification of the Mycorrhizal Mutualists.</title>
        <authorList>
            <consortium name="DOE Joint Genome Institute"/>
            <consortium name="Mycorrhizal Genomics Consortium"/>
            <person name="Kohler A."/>
            <person name="Kuo A."/>
            <person name="Nagy L.G."/>
            <person name="Floudas D."/>
            <person name="Copeland A."/>
            <person name="Barry K.W."/>
            <person name="Cichocki N."/>
            <person name="Veneault-Fourrey C."/>
            <person name="LaButti K."/>
            <person name="Lindquist E.A."/>
            <person name="Lipzen A."/>
            <person name="Lundell T."/>
            <person name="Morin E."/>
            <person name="Murat C."/>
            <person name="Riley R."/>
            <person name="Ohm R."/>
            <person name="Sun H."/>
            <person name="Tunlid A."/>
            <person name="Henrissat B."/>
            <person name="Grigoriev I.V."/>
            <person name="Hibbett D.S."/>
            <person name="Martin F."/>
        </authorList>
    </citation>
    <scope>NUCLEOTIDE SEQUENCE [LARGE SCALE GENOMIC DNA]</scope>
    <source>
        <strain evidence="4">Zn</strain>
    </source>
</reference>
<dbReference type="InterPro" id="IPR057218">
    <property type="entry name" value="DUF7896"/>
</dbReference>
<evidence type="ECO:0000313" key="4">
    <source>
        <dbReference type="Proteomes" id="UP000054321"/>
    </source>
</evidence>
<feature type="region of interest" description="Disordered" evidence="1">
    <location>
        <begin position="552"/>
        <end position="633"/>
    </location>
</feature>
<feature type="compositionally biased region" description="Polar residues" evidence="1">
    <location>
        <begin position="323"/>
        <end position="353"/>
    </location>
</feature>
<organism evidence="3 4">
    <name type="scientific">Oidiodendron maius (strain Zn)</name>
    <dbReference type="NCBI Taxonomy" id="913774"/>
    <lineage>
        <taxon>Eukaryota</taxon>
        <taxon>Fungi</taxon>
        <taxon>Dikarya</taxon>
        <taxon>Ascomycota</taxon>
        <taxon>Pezizomycotina</taxon>
        <taxon>Leotiomycetes</taxon>
        <taxon>Leotiomycetes incertae sedis</taxon>
        <taxon>Myxotrichaceae</taxon>
        <taxon>Oidiodendron</taxon>
    </lineage>
</organism>
<gene>
    <name evidence="3" type="ORF">OIDMADRAFT_143167</name>
</gene>
<dbReference type="PANTHER" id="PTHR42031">
    <property type="entry name" value="KEY LIME PATHOGENICITY PROTEIN"/>
    <property type="match status" value="1"/>
</dbReference>
<dbReference type="Proteomes" id="UP000054321">
    <property type="component" value="Unassembled WGS sequence"/>
</dbReference>